<evidence type="ECO:0000313" key="1">
    <source>
        <dbReference type="EMBL" id="AXY74768.1"/>
    </source>
</evidence>
<dbReference type="KEGG" id="pseg:D3H65_12580"/>
<proteinExistence type="predicted"/>
<accession>A0A3B7MKR7</accession>
<gene>
    <name evidence="1" type="ORF">D3H65_12580</name>
</gene>
<dbReference type="AlphaFoldDB" id="A0A3B7MKR7"/>
<protein>
    <submittedName>
        <fullName evidence="1">Uncharacterized protein</fullName>
    </submittedName>
</protein>
<dbReference type="Proteomes" id="UP000263900">
    <property type="component" value="Chromosome"/>
</dbReference>
<keyword evidence="2" id="KW-1185">Reference proteome</keyword>
<organism evidence="1 2">
    <name type="scientific">Paraflavitalea soli</name>
    <dbReference type="NCBI Taxonomy" id="2315862"/>
    <lineage>
        <taxon>Bacteria</taxon>
        <taxon>Pseudomonadati</taxon>
        <taxon>Bacteroidota</taxon>
        <taxon>Chitinophagia</taxon>
        <taxon>Chitinophagales</taxon>
        <taxon>Chitinophagaceae</taxon>
        <taxon>Paraflavitalea</taxon>
    </lineage>
</organism>
<sequence>MKKRMLVAAATIVLFFYPDNTSSARYSQSNGQLTNLFVYSWYYDQGGTDPTGTLATISDEVESLREIYSGYVFTSTPTMGLREFEFGYFSYYPAAVIYTNMPW</sequence>
<dbReference type="RefSeq" id="WP_119050651.1">
    <property type="nucleotide sequence ID" value="NZ_CP032157.1"/>
</dbReference>
<dbReference type="EMBL" id="CP032157">
    <property type="protein sequence ID" value="AXY74768.1"/>
    <property type="molecule type" value="Genomic_DNA"/>
</dbReference>
<evidence type="ECO:0000313" key="2">
    <source>
        <dbReference type="Proteomes" id="UP000263900"/>
    </source>
</evidence>
<name>A0A3B7MKR7_9BACT</name>
<reference evidence="1 2" key="1">
    <citation type="submission" date="2018-09" db="EMBL/GenBank/DDBJ databases">
        <title>Genome sequencing of strain 6GH32-13.</title>
        <authorList>
            <person name="Weon H.-Y."/>
            <person name="Heo J."/>
            <person name="Kwon S.-W."/>
        </authorList>
    </citation>
    <scope>NUCLEOTIDE SEQUENCE [LARGE SCALE GENOMIC DNA]</scope>
    <source>
        <strain evidence="1 2">5GH32-13</strain>
    </source>
</reference>